<proteinExistence type="predicted"/>
<evidence type="ECO:0000313" key="1">
    <source>
        <dbReference type="EMBL" id="AIA89594.1"/>
    </source>
</evidence>
<reference evidence="1" key="1">
    <citation type="journal article" date="2013" name="Environ. Microbiol.">
        <title>Seasonally variable intestinal metagenomes of the red palm weevil (Rhynchophorus ferrugineus).</title>
        <authorList>
            <person name="Jia S."/>
            <person name="Zhang X."/>
            <person name="Zhang G."/>
            <person name="Yin A."/>
            <person name="Zhang S."/>
            <person name="Li F."/>
            <person name="Wang L."/>
            <person name="Zhao D."/>
            <person name="Yun Q."/>
            <person name="Tala"/>
            <person name="Wang J."/>
            <person name="Sun G."/>
            <person name="Baabdullah M."/>
            <person name="Yu X."/>
            <person name="Hu S."/>
            <person name="Al-Mssallem I.S."/>
            <person name="Yu J."/>
        </authorList>
    </citation>
    <scope>NUCLEOTIDE SEQUENCE</scope>
</reference>
<sequence>MPFDDDMIVAARNRMGWAQARMAGGTGMNSLSLVPPIALRRPIFGVPVYDLDWDGALSFVSELACLPVGQVQVSFLNANNANIVHKDGEYREIVRDHVILPDGLGVDVASLVLNGHTFSANTQRHGLRAGVAHLHGAEE</sequence>
<feature type="non-terminal residue" evidence="1">
    <location>
        <position position="139"/>
    </location>
</feature>
<protein>
    <submittedName>
        <fullName evidence="1">CAZy families GT26 protein</fullName>
    </submittedName>
</protein>
<dbReference type="AlphaFoldDB" id="A0A060C2Y4"/>
<organism evidence="1">
    <name type="scientific">uncultured Agrobacterium sp</name>
    <dbReference type="NCBI Taxonomy" id="157277"/>
    <lineage>
        <taxon>Bacteria</taxon>
        <taxon>Pseudomonadati</taxon>
        <taxon>Pseudomonadota</taxon>
        <taxon>Alphaproteobacteria</taxon>
        <taxon>Hyphomicrobiales</taxon>
        <taxon>Rhizobiaceae</taxon>
        <taxon>Rhizobium/Agrobacterium group</taxon>
        <taxon>Agrobacterium</taxon>
        <taxon>environmental samples</taxon>
    </lineage>
</organism>
<accession>A0A060C2Y4</accession>
<dbReference type="EMBL" id="KF122298">
    <property type="protein sequence ID" value="AIA89594.1"/>
    <property type="molecule type" value="Genomic_DNA"/>
</dbReference>
<name>A0A060C2Y4_9HYPH</name>